<dbReference type="Pfam" id="PF03372">
    <property type="entry name" value="Exo_endo_phos"/>
    <property type="match status" value="1"/>
</dbReference>
<dbReference type="InterPro" id="IPR005135">
    <property type="entry name" value="Endo/exonuclease/phosphatase"/>
</dbReference>
<organism evidence="2">
    <name type="scientific">Sesamum radiatum</name>
    <name type="common">Black benniseed</name>
    <dbReference type="NCBI Taxonomy" id="300843"/>
    <lineage>
        <taxon>Eukaryota</taxon>
        <taxon>Viridiplantae</taxon>
        <taxon>Streptophyta</taxon>
        <taxon>Embryophyta</taxon>
        <taxon>Tracheophyta</taxon>
        <taxon>Spermatophyta</taxon>
        <taxon>Magnoliopsida</taxon>
        <taxon>eudicotyledons</taxon>
        <taxon>Gunneridae</taxon>
        <taxon>Pentapetalae</taxon>
        <taxon>asterids</taxon>
        <taxon>lamiids</taxon>
        <taxon>Lamiales</taxon>
        <taxon>Pedaliaceae</taxon>
        <taxon>Sesamum</taxon>
    </lineage>
</organism>
<accession>A0AAW2S5R0</accession>
<protein>
    <recommendedName>
        <fullName evidence="1">Endonuclease/exonuclease/phosphatase domain-containing protein</fullName>
    </recommendedName>
</protein>
<dbReference type="AlphaFoldDB" id="A0AAW2S5R0"/>
<sequence length="173" mass="19801">MELSRLGGPLTARGLESLIKTHHPSLVFLLETKCSSFKIGQVRYRFRMNGIGFDCEGRSGGLALLWDKSISCTLRSFSKNHIDVTVMTDDISPTWRFTGFYGDTDITKRKLSWELLKQLSLQSNREWLVAGDFNEILMQSEKFGISVMFLRRRDYLVWALLVINLLGATDMNI</sequence>
<reference evidence="2" key="2">
    <citation type="journal article" date="2024" name="Plant">
        <title>Genomic evolution and insights into agronomic trait innovations of Sesamum species.</title>
        <authorList>
            <person name="Miao H."/>
            <person name="Wang L."/>
            <person name="Qu L."/>
            <person name="Liu H."/>
            <person name="Sun Y."/>
            <person name="Le M."/>
            <person name="Wang Q."/>
            <person name="Wei S."/>
            <person name="Zheng Y."/>
            <person name="Lin W."/>
            <person name="Duan Y."/>
            <person name="Cao H."/>
            <person name="Xiong S."/>
            <person name="Wang X."/>
            <person name="Wei L."/>
            <person name="Li C."/>
            <person name="Ma Q."/>
            <person name="Ju M."/>
            <person name="Zhao R."/>
            <person name="Li G."/>
            <person name="Mu C."/>
            <person name="Tian Q."/>
            <person name="Mei H."/>
            <person name="Zhang T."/>
            <person name="Gao T."/>
            <person name="Zhang H."/>
        </authorList>
    </citation>
    <scope>NUCLEOTIDE SEQUENCE</scope>
    <source>
        <strain evidence="2">G02</strain>
    </source>
</reference>
<reference evidence="2" key="1">
    <citation type="submission" date="2020-06" db="EMBL/GenBank/DDBJ databases">
        <authorList>
            <person name="Li T."/>
            <person name="Hu X."/>
            <person name="Zhang T."/>
            <person name="Song X."/>
            <person name="Zhang H."/>
            <person name="Dai N."/>
            <person name="Sheng W."/>
            <person name="Hou X."/>
            <person name="Wei L."/>
        </authorList>
    </citation>
    <scope>NUCLEOTIDE SEQUENCE</scope>
    <source>
        <strain evidence="2">G02</strain>
        <tissue evidence="2">Leaf</tissue>
    </source>
</reference>
<evidence type="ECO:0000259" key="1">
    <source>
        <dbReference type="Pfam" id="PF03372"/>
    </source>
</evidence>
<proteinExistence type="predicted"/>
<dbReference type="GO" id="GO:0003824">
    <property type="term" value="F:catalytic activity"/>
    <property type="evidence" value="ECO:0007669"/>
    <property type="project" value="InterPro"/>
</dbReference>
<dbReference type="PANTHER" id="PTHR35218:SF9">
    <property type="entry name" value="ENDONUCLEASE_EXONUCLEASE_PHOSPHATASE DOMAIN-CONTAINING PROTEIN"/>
    <property type="match status" value="1"/>
</dbReference>
<dbReference type="EMBL" id="JACGWJ010000011">
    <property type="protein sequence ID" value="KAL0387846.1"/>
    <property type="molecule type" value="Genomic_DNA"/>
</dbReference>
<dbReference type="InterPro" id="IPR036691">
    <property type="entry name" value="Endo/exonu/phosph_ase_sf"/>
</dbReference>
<gene>
    <name evidence="2" type="ORF">Sradi_2666400</name>
</gene>
<dbReference type="Gene3D" id="3.60.10.10">
    <property type="entry name" value="Endonuclease/exonuclease/phosphatase"/>
    <property type="match status" value="1"/>
</dbReference>
<dbReference type="PANTHER" id="PTHR35218">
    <property type="entry name" value="RNASE H DOMAIN-CONTAINING PROTEIN"/>
    <property type="match status" value="1"/>
</dbReference>
<comment type="caution">
    <text evidence="2">The sequence shown here is derived from an EMBL/GenBank/DDBJ whole genome shotgun (WGS) entry which is preliminary data.</text>
</comment>
<evidence type="ECO:0000313" key="2">
    <source>
        <dbReference type="EMBL" id="KAL0387846.1"/>
    </source>
</evidence>
<feature type="domain" description="Endonuclease/exonuclease/phosphatase" evidence="1">
    <location>
        <begin position="9"/>
        <end position="136"/>
    </location>
</feature>
<name>A0AAW2S5R0_SESRA</name>
<dbReference type="SUPFAM" id="SSF56219">
    <property type="entry name" value="DNase I-like"/>
    <property type="match status" value="1"/>
</dbReference>